<dbReference type="GO" id="GO:0044718">
    <property type="term" value="P:siderophore transmembrane transport"/>
    <property type="evidence" value="ECO:0007669"/>
    <property type="project" value="TreeGrafter"/>
</dbReference>
<dbReference type="Gene3D" id="2.60.40.1120">
    <property type="entry name" value="Carboxypeptidase-like, regulatory domain"/>
    <property type="match status" value="1"/>
</dbReference>
<accession>A0A0D8JBI5</accession>
<gene>
    <name evidence="9" type="ORF">LH29_01660</name>
</gene>
<dbReference type="SUPFAM" id="SSF56935">
    <property type="entry name" value="Porins"/>
    <property type="match status" value="1"/>
</dbReference>
<evidence type="ECO:0000256" key="1">
    <source>
        <dbReference type="ARBA" id="ARBA00004571"/>
    </source>
</evidence>
<feature type="domain" description="Outer membrane protein beta-barrel" evidence="8">
    <location>
        <begin position="370"/>
        <end position="772"/>
    </location>
</feature>
<dbReference type="Pfam" id="PF13620">
    <property type="entry name" value="CarboxypepD_reg"/>
    <property type="match status" value="1"/>
</dbReference>
<dbReference type="SUPFAM" id="SSF49464">
    <property type="entry name" value="Carboxypeptidase regulatory domain-like"/>
    <property type="match status" value="1"/>
</dbReference>
<dbReference type="RefSeq" id="WP_198152322.1">
    <property type="nucleotide sequence ID" value="NZ_JRHC01000001.1"/>
</dbReference>
<protein>
    <recommendedName>
        <fullName evidence="8">Outer membrane protein beta-barrel domain-containing protein</fullName>
    </recommendedName>
</protein>
<dbReference type="PATRIC" id="fig|1544798.3.peg.347"/>
<organism evidence="9 10">
    <name type="scientific">Draconibacterium sediminis</name>
    <dbReference type="NCBI Taxonomy" id="1544798"/>
    <lineage>
        <taxon>Bacteria</taxon>
        <taxon>Pseudomonadati</taxon>
        <taxon>Bacteroidota</taxon>
        <taxon>Bacteroidia</taxon>
        <taxon>Marinilabiliales</taxon>
        <taxon>Prolixibacteraceae</taxon>
        <taxon>Draconibacterium</taxon>
    </lineage>
</organism>
<sequence>MSLLVCISGTIFAQIQGAVKDPLNRPVPFANVLLLNEADSIVVSGVMANEEGTYIFTEFKPGKYILGVSLIGYKPAWSAPFEIKTSNDHFHEEPIIVENEAQQIQDVDVVAKKPIYELKMDRMVVNVENSITSSGNTALEILEKSPGIIVDRQNSNISMAGKGGVQVIINGKQNRMPLEAVMQMLDGMNADNVKRIELITTPPAKYEAEGNAGIINIVLQKSEDFGTNGTFSLGAGVAKREKMNASLNLNHHVEKFNFYGMYNVNFNNQRSSITTYRSFPENDNVVESNGKSIRSALVLYQNIRMGFDYTLSSKTTLSLLTNGYIRDYEMDAWNNINYLTDNVESSRSRLETEELNKWIHGMGNINLNHRFHEEEVLDFNIDYLNYHNDNPSDFTLENYGSSGEFIDGEDIEITKTTPIDILVGAVDYSNSKNEKLKWELGFKETLTWFTNDVAVQYFRDGQWEYDPELTNKSWLNENITAVYGSANWQMTEKTGVTAGLRYEYLNSVLDTKEEKGIVDLHYGKLFPTFYVSQKLNKNNTVQFSYSKRIDRPTFNELAPFVTFVTPETFVAGNENLLPAMSNIFRIDYQLKSYILSFSYTTTDNSISRFQPVYSEDGERQYFISKNMDKSENISALLALPITVTDWWKMQNSISWVWQRLATDYEGTDIDYKQNYYNISSNQSFTISKQFSAEISGFYRSKSLAGIFVQKPLGRLDLGVQWRSKSQNSRLNLNISDVFKTQLLKREAHIPELNIDNYYELDFEPRVLRLTFTHNFGNKAIKIRERNTASEEEQKRVTN</sequence>
<evidence type="ECO:0000256" key="2">
    <source>
        <dbReference type="ARBA" id="ARBA00022448"/>
    </source>
</evidence>
<comment type="caution">
    <text evidence="9">The sequence shown here is derived from an EMBL/GenBank/DDBJ whole genome shotgun (WGS) entry which is preliminary data.</text>
</comment>
<keyword evidence="4" id="KW-0812">Transmembrane</keyword>
<dbReference type="STRING" id="1544798.LH29_01660"/>
<keyword evidence="2" id="KW-0813">Transport</keyword>
<keyword evidence="10" id="KW-1185">Reference proteome</keyword>
<reference evidence="9 10" key="1">
    <citation type="submission" date="2014-09" db="EMBL/GenBank/DDBJ databases">
        <title>Draft Genome Sequence of Draconibacterium sp. JN14CK-3.</title>
        <authorList>
            <person name="Dong C."/>
            <person name="Lai Q."/>
            <person name="Shao Z."/>
        </authorList>
    </citation>
    <scope>NUCLEOTIDE SEQUENCE [LARGE SCALE GENOMIC DNA]</scope>
    <source>
        <strain evidence="9 10">JN14CK-3</strain>
    </source>
</reference>
<dbReference type="Gene3D" id="2.40.170.20">
    <property type="entry name" value="TonB-dependent receptor, beta-barrel domain"/>
    <property type="match status" value="1"/>
</dbReference>
<dbReference type="EMBL" id="JRHC01000001">
    <property type="protein sequence ID" value="KJF44252.1"/>
    <property type="molecule type" value="Genomic_DNA"/>
</dbReference>
<dbReference type="GO" id="GO:0015344">
    <property type="term" value="F:siderophore uptake transmembrane transporter activity"/>
    <property type="evidence" value="ECO:0007669"/>
    <property type="project" value="TreeGrafter"/>
</dbReference>
<evidence type="ECO:0000313" key="10">
    <source>
        <dbReference type="Proteomes" id="UP000032544"/>
    </source>
</evidence>
<evidence type="ECO:0000259" key="8">
    <source>
        <dbReference type="Pfam" id="PF14905"/>
    </source>
</evidence>
<dbReference type="Pfam" id="PF14905">
    <property type="entry name" value="OMP_b-brl_3"/>
    <property type="match status" value="1"/>
</dbReference>
<dbReference type="InterPro" id="IPR037066">
    <property type="entry name" value="Plug_dom_sf"/>
</dbReference>
<dbReference type="Proteomes" id="UP000032544">
    <property type="component" value="Unassembled WGS sequence"/>
</dbReference>
<evidence type="ECO:0000256" key="5">
    <source>
        <dbReference type="ARBA" id="ARBA00022729"/>
    </source>
</evidence>
<dbReference type="InterPro" id="IPR041700">
    <property type="entry name" value="OMP_b-brl_3"/>
</dbReference>
<dbReference type="InterPro" id="IPR036942">
    <property type="entry name" value="Beta-barrel_TonB_sf"/>
</dbReference>
<evidence type="ECO:0000256" key="4">
    <source>
        <dbReference type="ARBA" id="ARBA00022692"/>
    </source>
</evidence>
<evidence type="ECO:0000313" key="9">
    <source>
        <dbReference type="EMBL" id="KJF44252.1"/>
    </source>
</evidence>
<comment type="subcellular location">
    <subcellularLocation>
        <location evidence="1">Cell outer membrane</location>
        <topology evidence="1">Multi-pass membrane protein</topology>
    </subcellularLocation>
</comment>
<dbReference type="InterPro" id="IPR008969">
    <property type="entry name" value="CarboxyPept-like_regulatory"/>
</dbReference>
<dbReference type="GO" id="GO:0009279">
    <property type="term" value="C:cell outer membrane"/>
    <property type="evidence" value="ECO:0007669"/>
    <property type="project" value="UniProtKB-SubCell"/>
</dbReference>
<dbReference type="PANTHER" id="PTHR30069:SF29">
    <property type="entry name" value="HEMOGLOBIN AND HEMOGLOBIN-HAPTOGLOBIN-BINDING PROTEIN 1-RELATED"/>
    <property type="match status" value="1"/>
</dbReference>
<evidence type="ECO:0000256" key="7">
    <source>
        <dbReference type="ARBA" id="ARBA00023237"/>
    </source>
</evidence>
<proteinExistence type="predicted"/>
<dbReference type="Gene3D" id="2.170.130.10">
    <property type="entry name" value="TonB-dependent receptor, plug domain"/>
    <property type="match status" value="1"/>
</dbReference>
<evidence type="ECO:0000256" key="3">
    <source>
        <dbReference type="ARBA" id="ARBA00022452"/>
    </source>
</evidence>
<name>A0A0D8JBI5_9BACT</name>
<dbReference type="InterPro" id="IPR039426">
    <property type="entry name" value="TonB-dep_rcpt-like"/>
</dbReference>
<evidence type="ECO:0000256" key="6">
    <source>
        <dbReference type="ARBA" id="ARBA00023136"/>
    </source>
</evidence>
<keyword evidence="6" id="KW-0472">Membrane</keyword>
<keyword evidence="3" id="KW-1134">Transmembrane beta strand</keyword>
<keyword evidence="7" id="KW-0998">Cell outer membrane</keyword>
<keyword evidence="5" id="KW-0732">Signal</keyword>
<dbReference type="PANTHER" id="PTHR30069">
    <property type="entry name" value="TONB-DEPENDENT OUTER MEMBRANE RECEPTOR"/>
    <property type="match status" value="1"/>
</dbReference>
<dbReference type="AlphaFoldDB" id="A0A0D8JBI5"/>